<dbReference type="InterPro" id="IPR050661">
    <property type="entry name" value="BglG_antiterminators"/>
</dbReference>
<evidence type="ECO:0000256" key="1">
    <source>
        <dbReference type="ARBA" id="ARBA00023015"/>
    </source>
</evidence>
<dbReference type="RefSeq" id="WP_322808558.1">
    <property type="nucleotide sequence ID" value="NZ_JAVBVO010000003.1"/>
</dbReference>
<dbReference type="SUPFAM" id="SSF46785">
    <property type="entry name" value="Winged helix' DNA-binding domain"/>
    <property type="match status" value="1"/>
</dbReference>
<dbReference type="PANTHER" id="PTHR30185:SF13">
    <property type="entry name" value="LICABCH OPERON REGULATOR-RELATED"/>
    <property type="match status" value="1"/>
</dbReference>
<dbReference type="Pfam" id="PF05043">
    <property type="entry name" value="Mga"/>
    <property type="match status" value="1"/>
</dbReference>
<evidence type="ECO:0000256" key="2">
    <source>
        <dbReference type="ARBA" id="ARBA00023163"/>
    </source>
</evidence>
<name>A0AAW9JQL3_CARML</name>
<dbReference type="InterPro" id="IPR036388">
    <property type="entry name" value="WH-like_DNA-bd_sf"/>
</dbReference>
<organism evidence="5 6">
    <name type="scientific">Carnobacterium maltaromaticum</name>
    <name type="common">Carnobacterium piscicola</name>
    <dbReference type="NCBI Taxonomy" id="2751"/>
    <lineage>
        <taxon>Bacteria</taxon>
        <taxon>Bacillati</taxon>
        <taxon>Bacillota</taxon>
        <taxon>Bacilli</taxon>
        <taxon>Lactobacillales</taxon>
        <taxon>Carnobacteriaceae</taxon>
        <taxon>Carnobacterium</taxon>
    </lineage>
</organism>
<gene>
    <name evidence="5" type="ORF">RAK27_04275</name>
</gene>
<keyword evidence="1" id="KW-0805">Transcription regulation</keyword>
<dbReference type="AlphaFoldDB" id="A0AAW9JQL3"/>
<evidence type="ECO:0000313" key="5">
    <source>
        <dbReference type="EMBL" id="MDZ5757868.1"/>
    </source>
</evidence>
<dbReference type="Pfam" id="PF08279">
    <property type="entry name" value="HTH_11"/>
    <property type="match status" value="1"/>
</dbReference>
<dbReference type="InterPro" id="IPR036390">
    <property type="entry name" value="WH_DNA-bd_sf"/>
</dbReference>
<comment type="caution">
    <text evidence="5">The sequence shown here is derived from an EMBL/GenBank/DDBJ whole genome shotgun (WGS) entry which is preliminary data.</text>
</comment>
<evidence type="ECO:0000259" key="3">
    <source>
        <dbReference type="Pfam" id="PF05043"/>
    </source>
</evidence>
<evidence type="ECO:0000259" key="4">
    <source>
        <dbReference type="Pfam" id="PF08279"/>
    </source>
</evidence>
<dbReference type="EMBL" id="JAVBVO010000003">
    <property type="protein sequence ID" value="MDZ5757868.1"/>
    <property type="molecule type" value="Genomic_DNA"/>
</dbReference>
<sequence>MIVKLSKELDRQEKILYLLLSNQEVWTSQQLADELELSKKTISSYIQQLNIWLKCWDTVIASDSKGYTLNIPADLSIHEIIWMWVKEDIGFQFCIGLFFETIETIEAFTEANYITSNQFYKKTTEIKQWIEEVGLSFETKPDIQLSGKEAQIRYSYFHFFWSTFKGIEWPFSVSRIEIDNFISRCLQVLNIQINKLQAEKVAYAVAICMTRIQQGNLVDSLDLNWNSQEDVMYKIIEDEYCYLLEKENIAQSNYKNECLFLTILVSVISLNLVEDIPFSLTQQFITPTQQKMTGWFLEELEKVTKIKPNMKAYLMNQLTDIHREVYYFQPIKRKVVMFDLGSPKFKKEKKKIRKNIVHTILKRLKDIGKKEGISYFDEDGLFLEKNYEALINRVVDWSLYFKPVKIQIETDECIYTNQQISLMIQATFPNEVEVVSPNYKGETDVIITTFNVYKRKKCSVLIWNTIPTNRNLQNLITLLDGRIENKRGNLI</sequence>
<dbReference type="InterPro" id="IPR007737">
    <property type="entry name" value="Mga_HTH"/>
</dbReference>
<reference evidence="5" key="1">
    <citation type="submission" date="2023-08" db="EMBL/GenBank/DDBJ databases">
        <title>Genomic characterization of piscicolin 126 produced by Carnobacterium maltaromaticum CM22 strain isolated from salmon (Salmo salar).</title>
        <authorList>
            <person name="Gonzalez-Gragera E."/>
            <person name="Garcia-Lopez J.D."/>
            <person name="Teso-Perez C."/>
            <person name="Gimenez-Hernandez I."/>
            <person name="Peralta-Sanchez J.M."/>
            <person name="Valdivia E."/>
            <person name="Montalban-Lopez M."/>
            <person name="Martin-Platero A.M."/>
            <person name="Banos A."/>
            <person name="Martinez-Bueno M."/>
        </authorList>
    </citation>
    <scope>NUCLEOTIDE SEQUENCE</scope>
    <source>
        <strain evidence="5">CM22</strain>
    </source>
</reference>
<dbReference type="Gene3D" id="1.10.10.10">
    <property type="entry name" value="Winged helix-like DNA-binding domain superfamily/Winged helix DNA-binding domain"/>
    <property type="match status" value="1"/>
</dbReference>
<dbReference type="Proteomes" id="UP001290462">
    <property type="component" value="Unassembled WGS sequence"/>
</dbReference>
<keyword evidence="2" id="KW-0804">Transcription</keyword>
<dbReference type="PANTHER" id="PTHR30185">
    <property type="entry name" value="CRYPTIC BETA-GLUCOSIDE BGL OPERON ANTITERMINATOR"/>
    <property type="match status" value="1"/>
</dbReference>
<dbReference type="InterPro" id="IPR013196">
    <property type="entry name" value="HTH_11"/>
</dbReference>
<accession>A0AAW9JQL3</accession>
<evidence type="ECO:0000313" key="6">
    <source>
        <dbReference type="Proteomes" id="UP001290462"/>
    </source>
</evidence>
<feature type="domain" description="Mga helix-turn-helix" evidence="3">
    <location>
        <begin position="74"/>
        <end position="160"/>
    </location>
</feature>
<proteinExistence type="predicted"/>
<protein>
    <submittedName>
        <fullName evidence="5">Helix-turn-helix domain containing protein</fullName>
    </submittedName>
</protein>
<feature type="domain" description="Helix-turn-helix type 11" evidence="4">
    <location>
        <begin position="11"/>
        <end position="67"/>
    </location>
</feature>